<dbReference type="EMBL" id="MF042360">
    <property type="protein sequence ID" value="ARV76945.1"/>
    <property type="molecule type" value="Genomic_DNA"/>
</dbReference>
<proteinExistence type="predicted"/>
<sequence length="159" mass="18072">MPYPGVGHAVKNKVKNTELWEATGVEKLYLLKRCAMVGEERARLYMNNAWIENDADGFTGWRWVKYNRQLRLVSAANRYKDIICAAPRHSCPIMTMTQAMYGGLDILHEYAGDDHEQGFIDQYGTFYNRVEALAMANANGQLLYPDHAPGSDLFSEGLY</sequence>
<protein>
    <submittedName>
        <fullName evidence="1">Uncharacterized protein</fullName>
    </submittedName>
</protein>
<reference evidence="1 2" key="1">
    <citation type="submission" date="2017-05" db="EMBL/GenBank/DDBJ databases">
        <authorList>
            <person name="Song R."/>
            <person name="Chenine A.L."/>
            <person name="Ruprecht R.M."/>
        </authorList>
    </citation>
    <scope>NUCLEOTIDE SEQUENCE [LARGE SCALE GENOMIC DNA]</scope>
</reference>
<dbReference type="InterPro" id="IPR058630">
    <property type="entry name" value="T4_Y16D"/>
</dbReference>
<accession>A0A1Y0SWS4</accession>
<evidence type="ECO:0000313" key="1">
    <source>
        <dbReference type="EMBL" id="ARV76945.1"/>
    </source>
</evidence>
<gene>
    <name evidence="1" type="ORF">PHABIO_314</name>
</gene>
<organism evidence="1 2">
    <name type="scientific">Pseudomonas phage Phabio</name>
    <dbReference type="NCBI Taxonomy" id="2006668"/>
    <lineage>
        <taxon>Viruses</taxon>
        <taxon>Duplodnaviria</taxon>
        <taxon>Heunggongvirae</taxon>
        <taxon>Uroviricota</taxon>
        <taxon>Caudoviricetes</taxon>
        <taxon>Chimalliviridae</taxon>
        <taxon>Phabiovirus</taxon>
        <taxon>Phabiovirus phabio</taxon>
    </lineage>
</organism>
<name>A0A1Y0SWS4_9CAUD</name>
<keyword evidence="2" id="KW-1185">Reference proteome</keyword>
<dbReference type="Proteomes" id="UP000225448">
    <property type="component" value="Segment"/>
</dbReference>
<evidence type="ECO:0000313" key="2">
    <source>
        <dbReference type="Proteomes" id="UP000225448"/>
    </source>
</evidence>
<dbReference type="Pfam" id="PF26092">
    <property type="entry name" value="T4_Y16D"/>
    <property type="match status" value="1"/>
</dbReference>